<accession>A0A2S8AFX6</accession>
<dbReference type="EMBL" id="PSZM01000001">
    <property type="protein sequence ID" value="PQL95270.1"/>
    <property type="molecule type" value="Genomic_DNA"/>
</dbReference>
<protein>
    <recommendedName>
        <fullName evidence="2">YcxB-like C-terminal domain-containing protein</fullName>
    </recommendedName>
</protein>
<dbReference type="Pfam" id="PF14317">
    <property type="entry name" value="YcxB"/>
    <property type="match status" value="1"/>
</dbReference>
<proteinExistence type="predicted"/>
<keyword evidence="1" id="KW-0472">Membrane</keyword>
<feature type="domain" description="YcxB-like C-terminal" evidence="2">
    <location>
        <begin position="107"/>
        <end position="162"/>
    </location>
</feature>
<dbReference type="AlphaFoldDB" id="A0A2S8AFX6"/>
<keyword evidence="4" id="KW-1185">Reference proteome</keyword>
<keyword evidence="1" id="KW-1133">Transmembrane helix</keyword>
<feature type="transmembrane region" description="Helical" evidence="1">
    <location>
        <begin position="38"/>
        <end position="56"/>
    </location>
</feature>
<dbReference type="Proteomes" id="UP000238042">
    <property type="component" value="Unassembled WGS sequence"/>
</dbReference>
<keyword evidence="1" id="KW-0812">Transmembrane</keyword>
<sequence>MEKQFEFTYEITAEDYLTHQLFGASMNEAIKKQRKRGLILWTTAFFILAIVFYLQGNKFLSIYFIAFGIGFFLIYPIYANWIYKRYFKRYVYKHFTESNLNNMILTIDEEEIVLFNGKERGKIKISEIEKIEEIPTHVFIKLKGGRSIIIPKLKIENKEELLNCVSFLSKNNSFPYIQILKWKWNKVNYF</sequence>
<comment type="caution">
    <text evidence="3">The sequence shown here is derived from an EMBL/GenBank/DDBJ whole genome shotgun (WGS) entry which is preliminary data.</text>
</comment>
<gene>
    <name evidence="3" type="ORF">C4S77_00250</name>
</gene>
<name>A0A2S8AFX6_9FLAO</name>
<dbReference type="RefSeq" id="WP_105245218.1">
    <property type="nucleotide sequence ID" value="NZ_PSZM01000001.1"/>
</dbReference>
<evidence type="ECO:0000259" key="2">
    <source>
        <dbReference type="Pfam" id="PF14317"/>
    </source>
</evidence>
<evidence type="ECO:0000256" key="1">
    <source>
        <dbReference type="SAM" id="Phobius"/>
    </source>
</evidence>
<evidence type="ECO:0000313" key="4">
    <source>
        <dbReference type="Proteomes" id="UP000238042"/>
    </source>
</evidence>
<reference evidence="3 4" key="1">
    <citation type="submission" date="2018-02" db="EMBL/GenBank/DDBJ databases">
        <title>Genome sequences of Apibacter spp., gut symbionts of Asian honey bees.</title>
        <authorList>
            <person name="Kwong W.K."/>
            <person name="Steele M.I."/>
            <person name="Moran N.A."/>
        </authorList>
    </citation>
    <scope>NUCLEOTIDE SEQUENCE [LARGE SCALE GENOMIC DNA]</scope>
    <source>
        <strain evidence="4">wkB301</strain>
    </source>
</reference>
<feature type="transmembrane region" description="Helical" evidence="1">
    <location>
        <begin position="62"/>
        <end position="83"/>
    </location>
</feature>
<organism evidence="3 4">
    <name type="scientific">Apibacter adventoris</name>
    <dbReference type="NCBI Taxonomy" id="1679466"/>
    <lineage>
        <taxon>Bacteria</taxon>
        <taxon>Pseudomonadati</taxon>
        <taxon>Bacteroidota</taxon>
        <taxon>Flavobacteriia</taxon>
        <taxon>Flavobacteriales</taxon>
        <taxon>Weeksellaceae</taxon>
        <taxon>Apibacter</taxon>
    </lineage>
</organism>
<dbReference type="InterPro" id="IPR025588">
    <property type="entry name" value="YcxB-like_C"/>
</dbReference>
<dbReference type="OrthoDB" id="1453500at2"/>
<evidence type="ECO:0000313" key="3">
    <source>
        <dbReference type="EMBL" id="PQL95270.1"/>
    </source>
</evidence>